<keyword evidence="4" id="KW-1185">Reference proteome</keyword>
<evidence type="ECO:0000313" key="4">
    <source>
        <dbReference type="Proteomes" id="UP000075880"/>
    </source>
</evidence>
<dbReference type="SUPFAM" id="SSF101288">
    <property type="entry name" value="L27 domain"/>
    <property type="match status" value="1"/>
</dbReference>
<proteinExistence type="predicted"/>
<accession>A0AAG5DMR5</accession>
<dbReference type="InterPro" id="IPR015143">
    <property type="entry name" value="L27_1"/>
</dbReference>
<reference evidence="3" key="1">
    <citation type="submission" date="2024-04" db="UniProtKB">
        <authorList>
            <consortium name="EnsemblMetazoa"/>
        </authorList>
    </citation>
    <scope>IDENTIFICATION</scope>
    <source>
        <strain evidence="3">EBRO</strain>
    </source>
</reference>
<dbReference type="AlphaFoldDB" id="A0AAG5DMR5"/>
<evidence type="ECO:0000259" key="2">
    <source>
        <dbReference type="PROSITE" id="PS51022"/>
    </source>
</evidence>
<keyword evidence="1" id="KW-0175">Coiled coil</keyword>
<dbReference type="Gene3D" id="1.10.287.470">
    <property type="entry name" value="Helix hairpin bin"/>
    <property type="match status" value="1"/>
</dbReference>
<dbReference type="SMART" id="SM00569">
    <property type="entry name" value="L27"/>
    <property type="match status" value="1"/>
</dbReference>
<evidence type="ECO:0000256" key="1">
    <source>
        <dbReference type="SAM" id="Coils"/>
    </source>
</evidence>
<organism evidence="3 4">
    <name type="scientific">Anopheles atroparvus</name>
    <name type="common">European mosquito</name>
    <dbReference type="NCBI Taxonomy" id="41427"/>
    <lineage>
        <taxon>Eukaryota</taxon>
        <taxon>Metazoa</taxon>
        <taxon>Ecdysozoa</taxon>
        <taxon>Arthropoda</taxon>
        <taxon>Hexapoda</taxon>
        <taxon>Insecta</taxon>
        <taxon>Pterygota</taxon>
        <taxon>Neoptera</taxon>
        <taxon>Endopterygota</taxon>
        <taxon>Diptera</taxon>
        <taxon>Nematocera</taxon>
        <taxon>Culicoidea</taxon>
        <taxon>Culicidae</taxon>
        <taxon>Anophelinae</taxon>
        <taxon>Anopheles</taxon>
    </lineage>
</organism>
<dbReference type="PROSITE" id="PS51022">
    <property type="entry name" value="L27"/>
    <property type="match status" value="1"/>
</dbReference>
<dbReference type="GO" id="GO:0030054">
    <property type="term" value="C:cell junction"/>
    <property type="evidence" value="ECO:0007669"/>
    <property type="project" value="UniProtKB-ARBA"/>
</dbReference>
<sequence length="143" mass="17004">MPVKKQEAHRALELLEDYHSRLSTPQDHALRSAIERVIRIFKSRLFQALLDIQEFYELTLLDETKTVQQKTIETLLIASKWEHDNAVKTNETNRIKQQEYQQQQEELHRQQQHLLQMQILQEDSKLPIIDLPEAKLTLPKVSR</sequence>
<feature type="domain" description="L27" evidence="2">
    <location>
        <begin position="4"/>
        <end position="64"/>
    </location>
</feature>
<dbReference type="InterPro" id="IPR036892">
    <property type="entry name" value="L27_dom_sf"/>
</dbReference>
<dbReference type="Proteomes" id="UP000075880">
    <property type="component" value="Unassembled WGS sequence"/>
</dbReference>
<evidence type="ECO:0000313" key="3">
    <source>
        <dbReference type="EnsemblMetazoa" id="ENSAATROPP012215"/>
    </source>
</evidence>
<dbReference type="Pfam" id="PF09058">
    <property type="entry name" value="L27_1"/>
    <property type="match status" value="1"/>
</dbReference>
<dbReference type="InterPro" id="IPR004172">
    <property type="entry name" value="L27_dom"/>
</dbReference>
<protein>
    <recommendedName>
        <fullName evidence="2">L27 domain-containing protein</fullName>
    </recommendedName>
</protein>
<feature type="coiled-coil region" evidence="1">
    <location>
        <begin position="86"/>
        <end position="113"/>
    </location>
</feature>
<name>A0AAG5DMR5_ANOAO</name>
<dbReference type="EnsemblMetazoa" id="ENSAATROPT013427">
    <property type="protein sequence ID" value="ENSAATROPP012215"/>
    <property type="gene ID" value="ENSAATROPG010868"/>
</dbReference>
<dbReference type="FunFam" id="1.10.287.470:FF:000001">
    <property type="entry name" value="Disks large 1 isoform X3"/>
    <property type="match status" value="1"/>
</dbReference>